<feature type="repeat" description="WD" evidence="1">
    <location>
        <begin position="799"/>
        <end position="831"/>
    </location>
</feature>
<feature type="compositionally biased region" description="Basic and acidic residues" evidence="2">
    <location>
        <begin position="280"/>
        <end position="290"/>
    </location>
</feature>
<name>A0A8J5XQ78_DIALT</name>
<feature type="compositionally biased region" description="Basic and acidic residues" evidence="2">
    <location>
        <begin position="30"/>
        <end position="42"/>
    </location>
</feature>
<dbReference type="PROSITE" id="PS50082">
    <property type="entry name" value="WD_REPEATS_2"/>
    <property type="match status" value="3"/>
</dbReference>
<feature type="compositionally biased region" description="Basic and acidic residues" evidence="2">
    <location>
        <begin position="203"/>
        <end position="216"/>
    </location>
</feature>
<feature type="compositionally biased region" description="Low complexity" evidence="2">
    <location>
        <begin position="120"/>
        <end position="133"/>
    </location>
</feature>
<dbReference type="GO" id="GO:0036064">
    <property type="term" value="C:ciliary basal body"/>
    <property type="evidence" value="ECO:0007669"/>
    <property type="project" value="TreeGrafter"/>
</dbReference>
<dbReference type="PANTHER" id="PTHR44499">
    <property type="entry name" value="JOUBERIN"/>
    <property type="match status" value="1"/>
</dbReference>
<feature type="compositionally biased region" description="Low complexity" evidence="2">
    <location>
        <begin position="1098"/>
        <end position="1108"/>
    </location>
</feature>
<dbReference type="InterPro" id="IPR015943">
    <property type="entry name" value="WD40/YVTN_repeat-like_dom_sf"/>
</dbReference>
<protein>
    <submittedName>
        <fullName evidence="3">Uncharacterized protein</fullName>
    </submittedName>
</protein>
<reference evidence="3" key="1">
    <citation type="submission" date="2021-05" db="EMBL/GenBank/DDBJ databases">
        <title>The genome of the haptophyte Pavlova lutheri (Diacronema luteri, Pavlovales) - a model for lipid biosynthesis in eukaryotic algae.</title>
        <authorList>
            <person name="Hulatt C.J."/>
            <person name="Posewitz M.C."/>
        </authorList>
    </citation>
    <scope>NUCLEOTIDE SEQUENCE</scope>
    <source>
        <strain evidence="3">NIVA-4/92</strain>
    </source>
</reference>
<evidence type="ECO:0000256" key="2">
    <source>
        <dbReference type="SAM" id="MobiDB-lite"/>
    </source>
</evidence>
<feature type="compositionally biased region" description="Basic and acidic residues" evidence="2">
    <location>
        <begin position="95"/>
        <end position="104"/>
    </location>
</feature>
<dbReference type="PROSITE" id="PS50294">
    <property type="entry name" value="WD_REPEATS_REGION"/>
    <property type="match status" value="2"/>
</dbReference>
<dbReference type="Proteomes" id="UP000751190">
    <property type="component" value="Unassembled WGS sequence"/>
</dbReference>
<evidence type="ECO:0000256" key="1">
    <source>
        <dbReference type="PROSITE-ProRule" id="PRU00221"/>
    </source>
</evidence>
<feature type="compositionally biased region" description="Basic and acidic residues" evidence="2">
    <location>
        <begin position="1109"/>
        <end position="1124"/>
    </location>
</feature>
<dbReference type="AlphaFoldDB" id="A0A8J5XQ78"/>
<feature type="region of interest" description="Disordered" evidence="2">
    <location>
        <begin position="840"/>
        <end position="882"/>
    </location>
</feature>
<dbReference type="SMART" id="SM00320">
    <property type="entry name" value="WD40"/>
    <property type="match status" value="5"/>
</dbReference>
<dbReference type="PANTHER" id="PTHR44499:SF1">
    <property type="entry name" value="JOUBERIN"/>
    <property type="match status" value="1"/>
</dbReference>
<feature type="region of interest" description="Disordered" evidence="2">
    <location>
        <begin position="363"/>
        <end position="386"/>
    </location>
</feature>
<dbReference type="EMBL" id="JAGTXO010000002">
    <property type="protein sequence ID" value="KAG8469603.1"/>
    <property type="molecule type" value="Genomic_DNA"/>
</dbReference>
<feature type="region of interest" description="Disordered" evidence="2">
    <location>
        <begin position="1098"/>
        <end position="1168"/>
    </location>
</feature>
<feature type="region of interest" description="Disordered" evidence="2">
    <location>
        <begin position="272"/>
        <end position="294"/>
    </location>
</feature>
<dbReference type="Gene3D" id="2.130.10.10">
    <property type="entry name" value="YVTN repeat-like/Quinoprotein amine dehydrogenase"/>
    <property type="match status" value="3"/>
</dbReference>
<dbReference type="SUPFAM" id="SSF50978">
    <property type="entry name" value="WD40 repeat-like"/>
    <property type="match status" value="1"/>
</dbReference>
<feature type="repeat" description="WD" evidence="1">
    <location>
        <begin position="961"/>
        <end position="990"/>
    </location>
</feature>
<dbReference type="InterPro" id="IPR052803">
    <property type="entry name" value="Cilium-Associated_Jouberin"/>
</dbReference>
<keyword evidence="4" id="KW-1185">Reference proteome</keyword>
<dbReference type="Pfam" id="PF00400">
    <property type="entry name" value="WD40"/>
    <property type="match status" value="3"/>
</dbReference>
<dbReference type="InterPro" id="IPR001680">
    <property type="entry name" value="WD40_rpt"/>
</dbReference>
<accession>A0A8J5XQ78</accession>
<dbReference type="OrthoDB" id="2096344at2759"/>
<gene>
    <name evidence="3" type="ORF">KFE25_006058</name>
</gene>
<sequence>METGLARRQRKVEGRAKAASDAPLSRRGRERGAVSDLDERLLAHGPPDPPDRAHSERDGADGDEQSGLARRRRARGAAAELEEGLLARGPTDLLSRSRGERDSADGDEQSGLARRRRARGAAAGLEEGLLARGPPDLPNRSRGERDSADGDEQSGLARRRRARAGATEPRGGEEGAPRSRSERRRERRSNDDASVAVGATARADLDVTRAQSTDRRRGNRAQLPAGALDRTTTLRPPGETSLENTQTLAEPKLTGNLSTFARRISSAASSLTMRSMLGTRNRDRRERDGADSDDEALPAFDRLVLFKRGSLAATSYEEAAAERQVLSVVVHRTDELPADYWIIHPIVRVHIFNERTGKLLRKSERERPVTTAHEHATRAEPGKGSRTRELSYILPTQTQPHELRGQRRRLPAWEEELLLNEDFAHVLHPEVLIIFELLDFSPSVTEKHVAEKMPDGWYHVAWAFLRPVAQSGTCSNLHRQMPLRLQLYRHQLAPTDMPSAGAPGARAPGVSARSPAVWAEYSHERYAPYPSTLFVTVRTVARPQPQTVVYPYRPMAAHHVETGRLTVEELVQQPIAGYDAGGGEPPPSVAARAAELLKLPTEVPNAMLFNAHGGGVGAKALRFSPSGEWLAVATLRAGIVVSGAAAATASIAIFETLTGRQRHVLPPDGLSHALLVHDLAWQQDEGALVSASSDGTAKVWQFTQSLSALSALGASATLAANDRGARAGGRAERGGGGGGDAGIAREAVVLQHGCFVYAALFLPHADERDDALRVVTGAYDGCVRVWAVRAGAGAVERRLERHRSGVNCLALSSDATRLASADGDGTVHVWSADGASSGAVATAGARRQTQTQSDRAAQPPSAADPFRRSVRGSVEGASARRGGRVAQQAARGLFEWVACPTEKLPGTRGKPIDTVRYHPSGKRLLIGVRDNQLFAFDLRLQLVLRHYTGLHATSAPVRAVYSPDGRYVVSGSEDGDVRSWHEESGVPLQLPPCGVGARALAPITDVDWSPLDSALACCAFVRGSPVVCWAFDPSLEQNPSLAALERALVASALARPMSPHQLGRTPSRSGSLVPAGAPRGVAQRLTFASAATTPVAPARSAASLSAVRSDARAARGSHALDPREPPAAQESSTQPAPTAAVEPPSLDDGFTLSSGARDDGALGSLKPSAGIVDERVAFGAESADDSAARARRARRVLSQGEVSQAAVSR</sequence>
<feature type="compositionally biased region" description="Low complexity" evidence="2">
    <location>
        <begin position="871"/>
        <end position="882"/>
    </location>
</feature>
<comment type="caution">
    <text evidence="3">The sequence shown here is derived from an EMBL/GenBank/DDBJ whole genome shotgun (WGS) entry which is preliminary data.</text>
</comment>
<organism evidence="3 4">
    <name type="scientific">Diacronema lutheri</name>
    <name type="common">Unicellular marine alga</name>
    <name type="synonym">Monochrysis lutheri</name>
    <dbReference type="NCBI Taxonomy" id="2081491"/>
    <lineage>
        <taxon>Eukaryota</taxon>
        <taxon>Haptista</taxon>
        <taxon>Haptophyta</taxon>
        <taxon>Pavlovophyceae</taxon>
        <taxon>Pavlovales</taxon>
        <taxon>Pavlovaceae</taxon>
        <taxon>Diacronema</taxon>
    </lineage>
</organism>
<feature type="compositionally biased region" description="Basic and acidic residues" evidence="2">
    <location>
        <begin position="139"/>
        <end position="148"/>
    </location>
</feature>
<proteinExistence type="predicted"/>
<dbReference type="InterPro" id="IPR036322">
    <property type="entry name" value="WD40_repeat_dom_sf"/>
</dbReference>
<feature type="compositionally biased region" description="Basic and acidic residues" evidence="2">
    <location>
        <begin position="49"/>
        <end position="60"/>
    </location>
</feature>
<feature type="region of interest" description="Disordered" evidence="2">
    <location>
        <begin position="1"/>
        <end position="254"/>
    </location>
</feature>
<feature type="compositionally biased region" description="Basic and acidic residues" evidence="2">
    <location>
        <begin position="170"/>
        <end position="191"/>
    </location>
</feature>
<dbReference type="GO" id="GO:0044458">
    <property type="term" value="P:motile cilium assembly"/>
    <property type="evidence" value="ECO:0007669"/>
    <property type="project" value="TreeGrafter"/>
</dbReference>
<keyword evidence="1" id="KW-0853">WD repeat</keyword>
<feature type="repeat" description="WD" evidence="1">
    <location>
        <begin position="669"/>
        <end position="710"/>
    </location>
</feature>
<evidence type="ECO:0000313" key="4">
    <source>
        <dbReference type="Proteomes" id="UP000751190"/>
    </source>
</evidence>
<evidence type="ECO:0000313" key="3">
    <source>
        <dbReference type="EMBL" id="KAG8469603.1"/>
    </source>
</evidence>
<feature type="compositionally biased region" description="Low complexity" evidence="2">
    <location>
        <begin position="76"/>
        <end position="89"/>
    </location>
</feature>